<accession>A0A9W4K7I2</accession>
<evidence type="ECO:0000313" key="10">
    <source>
        <dbReference type="EMBL" id="CAG8432164.1"/>
    </source>
</evidence>
<keyword evidence="11" id="KW-1185">Reference proteome</keyword>
<evidence type="ECO:0000259" key="8">
    <source>
        <dbReference type="PROSITE" id="PS50157"/>
    </source>
</evidence>
<feature type="region of interest" description="Disordered" evidence="7">
    <location>
        <begin position="148"/>
        <end position="217"/>
    </location>
</feature>
<feature type="region of interest" description="Disordered" evidence="7">
    <location>
        <begin position="358"/>
        <end position="409"/>
    </location>
</feature>
<evidence type="ECO:0008006" key="12">
    <source>
        <dbReference type="Google" id="ProtNLM"/>
    </source>
</evidence>
<dbReference type="InterPro" id="IPR036236">
    <property type="entry name" value="Znf_C2H2_sf"/>
</dbReference>
<dbReference type="GO" id="GO:0003677">
    <property type="term" value="F:DNA binding"/>
    <property type="evidence" value="ECO:0007669"/>
    <property type="project" value="InterPro"/>
</dbReference>
<keyword evidence="3 6" id="KW-0863">Zinc-finger</keyword>
<comment type="caution">
    <text evidence="10">The sequence shown here is derived from an EMBL/GenBank/DDBJ whole genome shotgun (WGS) entry which is preliminary data.</text>
</comment>
<dbReference type="FunFam" id="3.30.160.60:FF:000354">
    <property type="entry name" value="C2H2 finger domain-containing protein"/>
    <property type="match status" value="1"/>
</dbReference>
<feature type="compositionally biased region" description="Polar residues" evidence="7">
    <location>
        <begin position="358"/>
        <end position="377"/>
    </location>
</feature>
<feature type="region of interest" description="Disordered" evidence="7">
    <location>
        <begin position="1"/>
        <end position="21"/>
    </location>
</feature>
<dbReference type="Gene3D" id="3.30.160.60">
    <property type="entry name" value="Classic Zinc Finger"/>
    <property type="match status" value="1"/>
</dbReference>
<dbReference type="InterPro" id="IPR003656">
    <property type="entry name" value="Znf_BED"/>
</dbReference>
<name>A0A9W4K7I2_9EURO</name>
<feature type="domain" description="C2H2-type" evidence="8">
    <location>
        <begin position="78"/>
        <end position="106"/>
    </location>
</feature>
<protein>
    <recommendedName>
        <fullName evidence="12">C2H2-type domain-containing protein</fullName>
    </recommendedName>
</protein>
<dbReference type="OrthoDB" id="1306014at2759"/>
<dbReference type="AlphaFoldDB" id="A0A9W4K7I2"/>
<evidence type="ECO:0000256" key="7">
    <source>
        <dbReference type="SAM" id="MobiDB-lite"/>
    </source>
</evidence>
<keyword evidence="4" id="KW-0862">Zinc</keyword>
<feature type="compositionally biased region" description="Basic and acidic residues" evidence="7">
    <location>
        <begin position="391"/>
        <end position="408"/>
    </location>
</feature>
<reference evidence="10" key="1">
    <citation type="submission" date="2021-07" db="EMBL/GenBank/DDBJ databases">
        <authorList>
            <person name="Branca A.L. A."/>
        </authorList>
    </citation>
    <scope>NUCLEOTIDE SEQUENCE</scope>
</reference>
<gene>
    <name evidence="10" type="ORF">PSALAMII_LOCUS11892</name>
</gene>
<evidence type="ECO:0000256" key="3">
    <source>
        <dbReference type="ARBA" id="ARBA00022771"/>
    </source>
</evidence>
<feature type="compositionally biased region" description="Polar residues" evidence="7">
    <location>
        <begin position="208"/>
        <end position="217"/>
    </location>
</feature>
<dbReference type="PROSITE" id="PS50808">
    <property type="entry name" value="ZF_BED"/>
    <property type="match status" value="1"/>
</dbReference>
<dbReference type="EMBL" id="CAJVPG010000477">
    <property type="protein sequence ID" value="CAG8432164.1"/>
    <property type="molecule type" value="Genomic_DNA"/>
</dbReference>
<comment type="subcellular location">
    <subcellularLocation>
        <location evidence="1">Nucleus</location>
    </subcellularLocation>
</comment>
<dbReference type="GO" id="GO:0008270">
    <property type="term" value="F:zinc ion binding"/>
    <property type="evidence" value="ECO:0007669"/>
    <property type="project" value="UniProtKB-KW"/>
</dbReference>
<keyword evidence="2" id="KW-0479">Metal-binding</keyword>
<dbReference type="SUPFAM" id="SSF57667">
    <property type="entry name" value="beta-beta-alpha zinc fingers"/>
    <property type="match status" value="1"/>
</dbReference>
<dbReference type="PANTHER" id="PTHR23215">
    <property type="entry name" value="ZINC FINGER PROTEIN 207"/>
    <property type="match status" value="1"/>
</dbReference>
<feature type="compositionally biased region" description="Basic and acidic residues" evidence="7">
    <location>
        <begin position="172"/>
        <end position="187"/>
    </location>
</feature>
<dbReference type="PROSITE" id="PS00028">
    <property type="entry name" value="ZINC_FINGER_C2H2_1"/>
    <property type="match status" value="1"/>
</dbReference>
<evidence type="ECO:0000256" key="6">
    <source>
        <dbReference type="PROSITE-ProRule" id="PRU00042"/>
    </source>
</evidence>
<evidence type="ECO:0000256" key="1">
    <source>
        <dbReference type="ARBA" id="ARBA00004123"/>
    </source>
</evidence>
<sequence>MSSYPGSSAPPIDRPSSPQPLTPALLFASFYATRSSEMGKKRRGPSLEELLERPWCYYCERDFDDLKILISHQKAKHFKCERCGRRLNTAGGLSVHLSQVHKEQLTEVENALPNRMGLDFEIFGMEGIPDEVLKAHQQRVATQFHQEELERQVSTGNPPAGSAGGGQQAKKPKIEATSDLKKRLAEHKAKRAAQALGGASSGDVTPAGGQSAQSTPTPGYVSFLVSSDRISTLTFPKVPPQPAAIPSQYSYPQPYGGNAPAAAPPFPQTGSPGYSAYSPVGGQLPDGSPYTQTAYPPTFSAGLPAVPPVSYGAPPSFTQQPTPPGLPAASGLPQRPAFAAPPVNAHQMQQMHMGQQISTPATPATPVFSNGHNTPAPVQTPIDDQVSGEQEAAKTEATEKPAKKEKTKPPVRMVYNHDSLSPEERMAQLPRYAWNPDHSTETVLGDIPGSNIVGAIQDSDTVLDPAH</sequence>
<dbReference type="SMART" id="SM00355">
    <property type="entry name" value="ZnF_C2H2"/>
    <property type="match status" value="2"/>
</dbReference>
<evidence type="ECO:0000256" key="2">
    <source>
        <dbReference type="ARBA" id="ARBA00022723"/>
    </source>
</evidence>
<evidence type="ECO:0000259" key="9">
    <source>
        <dbReference type="PROSITE" id="PS50808"/>
    </source>
</evidence>
<dbReference type="PANTHER" id="PTHR23215:SF0">
    <property type="entry name" value="BUB3-INTERACTING AND GLEBS MOTIF-CONTAINING PROTEIN ZNF207"/>
    <property type="match status" value="1"/>
</dbReference>
<dbReference type="InterPro" id="IPR013087">
    <property type="entry name" value="Znf_C2H2_type"/>
</dbReference>
<dbReference type="Proteomes" id="UP001152649">
    <property type="component" value="Unassembled WGS sequence"/>
</dbReference>
<dbReference type="CDD" id="cd20908">
    <property type="entry name" value="SUF4-like"/>
    <property type="match status" value="1"/>
</dbReference>
<dbReference type="PROSITE" id="PS50157">
    <property type="entry name" value="ZINC_FINGER_C2H2_2"/>
    <property type="match status" value="1"/>
</dbReference>
<proteinExistence type="predicted"/>
<dbReference type="GO" id="GO:0005634">
    <property type="term" value="C:nucleus"/>
    <property type="evidence" value="ECO:0007669"/>
    <property type="project" value="UniProtKB-SubCell"/>
</dbReference>
<evidence type="ECO:0000256" key="4">
    <source>
        <dbReference type="ARBA" id="ARBA00022833"/>
    </source>
</evidence>
<feature type="region of interest" description="Disordered" evidence="7">
    <location>
        <begin position="256"/>
        <end position="296"/>
    </location>
</feature>
<evidence type="ECO:0000313" key="11">
    <source>
        <dbReference type="Proteomes" id="UP001152649"/>
    </source>
</evidence>
<evidence type="ECO:0000256" key="5">
    <source>
        <dbReference type="ARBA" id="ARBA00023242"/>
    </source>
</evidence>
<keyword evidence="5" id="KW-0539">Nucleus</keyword>
<feature type="domain" description="BED-type" evidence="9">
    <location>
        <begin position="49"/>
        <end position="108"/>
    </location>
</feature>
<organism evidence="10 11">
    <name type="scientific">Penicillium salamii</name>
    <dbReference type="NCBI Taxonomy" id="1612424"/>
    <lineage>
        <taxon>Eukaryota</taxon>
        <taxon>Fungi</taxon>
        <taxon>Dikarya</taxon>
        <taxon>Ascomycota</taxon>
        <taxon>Pezizomycotina</taxon>
        <taxon>Eurotiomycetes</taxon>
        <taxon>Eurotiomycetidae</taxon>
        <taxon>Eurotiales</taxon>
        <taxon>Aspergillaceae</taxon>
        <taxon>Penicillium</taxon>
    </lineage>
</organism>